<dbReference type="InterPro" id="IPR047801">
    <property type="entry name" value="Peptidase_C45"/>
</dbReference>
<evidence type="ECO:0000313" key="2">
    <source>
        <dbReference type="EMBL" id="SEN71483.1"/>
    </source>
</evidence>
<dbReference type="STRING" id="872970.SAMN04488134_101713"/>
<evidence type="ECO:0000259" key="1">
    <source>
        <dbReference type="Pfam" id="PF03417"/>
    </source>
</evidence>
<dbReference type="PANTHER" id="PTHR34180">
    <property type="entry name" value="PEPTIDASE C45"/>
    <property type="match status" value="1"/>
</dbReference>
<dbReference type="EMBL" id="FODJ01000001">
    <property type="protein sequence ID" value="SEN71483.1"/>
    <property type="molecule type" value="Genomic_DNA"/>
</dbReference>
<dbReference type="OrthoDB" id="8617387at2"/>
<dbReference type="Gene3D" id="3.60.60.10">
    <property type="entry name" value="Penicillin V Acylase, Chain A"/>
    <property type="match status" value="1"/>
</dbReference>
<dbReference type="Pfam" id="PF03417">
    <property type="entry name" value="AAT"/>
    <property type="match status" value="1"/>
</dbReference>
<dbReference type="PANTHER" id="PTHR34180:SF1">
    <property type="entry name" value="BETA-ALANYL-DOPAMINE_CARCININE HYDROLASE"/>
    <property type="match status" value="1"/>
</dbReference>
<keyword evidence="3" id="KW-1185">Reference proteome</keyword>
<dbReference type="RefSeq" id="WP_091494859.1">
    <property type="nucleotide sequence ID" value="NZ_FODJ01000001.1"/>
</dbReference>
<sequence>MVSVYSDVIQYKGSHYQFGYNQGLQLKGSKLLANREKQWKSRRKHAFATNVNDAIQLLDQFAPNMVDEIKGLAAALNWSIKEAVHYFSGYYLEVGKSGCSIMTGNQYFVRNYDSHPSGYEGRFVFYHPADGGYASLGPSMQITGRTDGINEKGLVIGYNFTNRIGSGDGFICNMIGRIILEQCATVEEAVKLLKAIPHRTSFSYVVMDQTNHSVVVEATPRSVIVRTANMCTNHFELLKEENRYQSDESVARLAMIKKQWQYNLSPSEAYQIMNKREQQVFSDKYNVWSGTLHTSLYQPDQLNAWVSFGADRLPVQLSLANFLRGDRIRIRRINGLLNTALPFLNQASLPSQ</sequence>
<evidence type="ECO:0000313" key="3">
    <source>
        <dbReference type="Proteomes" id="UP000199300"/>
    </source>
</evidence>
<accession>A0A1H8IS46</accession>
<feature type="domain" description="Peptidase C45 hydrolase" evidence="1">
    <location>
        <begin position="104"/>
        <end position="311"/>
    </location>
</feature>
<keyword evidence="2" id="KW-0378">Hydrolase</keyword>
<dbReference type="GO" id="GO:0016787">
    <property type="term" value="F:hydrolase activity"/>
    <property type="evidence" value="ECO:0007669"/>
    <property type="project" value="UniProtKB-KW"/>
</dbReference>
<dbReference type="InterPro" id="IPR005079">
    <property type="entry name" value="Peptidase_C45_hydrolase"/>
</dbReference>
<dbReference type="InterPro" id="IPR047794">
    <property type="entry name" value="C45_proenzyme-like"/>
</dbReference>
<dbReference type="CDD" id="cd01935">
    <property type="entry name" value="Ntn_CGH_like"/>
    <property type="match status" value="1"/>
</dbReference>
<gene>
    <name evidence="2" type="ORF">SAMN04488134_101713</name>
</gene>
<name>A0A1H8IS46_9BACI</name>
<dbReference type="SUPFAM" id="SSF56235">
    <property type="entry name" value="N-terminal nucleophile aminohydrolases (Ntn hydrolases)"/>
    <property type="match status" value="1"/>
</dbReference>
<proteinExistence type="predicted"/>
<reference evidence="2 3" key="1">
    <citation type="submission" date="2016-10" db="EMBL/GenBank/DDBJ databases">
        <authorList>
            <person name="de Groot N.N."/>
        </authorList>
    </citation>
    <scope>NUCLEOTIDE SEQUENCE [LARGE SCALE GENOMIC DNA]</scope>
    <source>
        <strain evidence="2 3">CGMCC 1.10434</strain>
    </source>
</reference>
<dbReference type="AlphaFoldDB" id="A0A1H8IS46"/>
<dbReference type="Proteomes" id="UP000199300">
    <property type="component" value="Unassembled WGS sequence"/>
</dbReference>
<protein>
    <submittedName>
        <fullName evidence="2">Predicted choloylglycine hydrolase</fullName>
    </submittedName>
</protein>
<dbReference type="InterPro" id="IPR029055">
    <property type="entry name" value="Ntn_hydrolases_N"/>
</dbReference>
<organism evidence="2 3">
    <name type="scientific">Amphibacillus marinus</name>
    <dbReference type="NCBI Taxonomy" id="872970"/>
    <lineage>
        <taxon>Bacteria</taxon>
        <taxon>Bacillati</taxon>
        <taxon>Bacillota</taxon>
        <taxon>Bacilli</taxon>
        <taxon>Bacillales</taxon>
        <taxon>Bacillaceae</taxon>
        <taxon>Amphibacillus</taxon>
    </lineage>
</organism>
<dbReference type="NCBIfam" id="NF040521">
    <property type="entry name" value="C45_proenzyme"/>
    <property type="match status" value="1"/>
</dbReference>